<geneLocation type="plasmid" evidence="1 2">
    <name>pBMC401</name>
</geneLocation>
<dbReference type="KEGG" id="bac:BamMC406_6731"/>
<dbReference type="HOGENOM" id="CLU_1131906_0_0_4"/>
<evidence type="ECO:0000313" key="1">
    <source>
        <dbReference type="EMBL" id="ACB69133.1"/>
    </source>
</evidence>
<accession>B1Z6Q6</accession>
<proteinExistence type="predicted"/>
<name>B1Z6Q6_BURA4</name>
<protein>
    <submittedName>
        <fullName evidence="1">Uncharacterized protein</fullName>
    </submittedName>
</protein>
<dbReference type="EMBL" id="CP001028">
    <property type="protein sequence ID" value="ACB69133.1"/>
    <property type="molecule type" value="Genomic_DNA"/>
</dbReference>
<organism evidence="1 2">
    <name type="scientific">Burkholderia ambifaria (strain MC40-6)</name>
    <dbReference type="NCBI Taxonomy" id="398577"/>
    <lineage>
        <taxon>Bacteria</taxon>
        <taxon>Pseudomonadati</taxon>
        <taxon>Pseudomonadota</taxon>
        <taxon>Betaproteobacteria</taxon>
        <taxon>Burkholderiales</taxon>
        <taxon>Burkholderiaceae</taxon>
        <taxon>Burkholderia</taxon>
        <taxon>Burkholderia cepacia complex</taxon>
    </lineage>
</organism>
<evidence type="ECO:0000313" key="2">
    <source>
        <dbReference type="Proteomes" id="UP000001680"/>
    </source>
</evidence>
<keyword evidence="1" id="KW-0614">Plasmid</keyword>
<dbReference type="Proteomes" id="UP000001680">
    <property type="component" value="Plasmid pBMC401"/>
</dbReference>
<dbReference type="RefSeq" id="WP_012367366.1">
    <property type="nucleotide sequence ID" value="NC_010553.1"/>
</dbReference>
<dbReference type="AlphaFoldDB" id="B1Z6Q6"/>
<dbReference type="OrthoDB" id="9024426at2"/>
<gene>
    <name evidence="1" type="ordered locus">BamMC406_6731</name>
</gene>
<sequence length="245" mass="27244">MTKPEPIRGAAAMTLGNFETLIARANIADSGEARIGACLILTIFEQFRAAMCLIDGGHASHAAGPIRSMLEGVADLMNLSANAQYLDQLRWENARSNIAMFNDILTIDNAPEDMLRTIGEWKARDEPVRDELAKAGRERIPLEQKLKDVGLGKIYLHYRILCAFVHPNLTSLIARHAGRERMTELEYLRSVDRPVYQMLVTMAVDLLVRAASELHRFADIDESEVSAVVDEAKRLWQAAEAASAE</sequence>
<dbReference type="InterPro" id="IPR043733">
    <property type="entry name" value="DUF5677"/>
</dbReference>
<dbReference type="Pfam" id="PF18928">
    <property type="entry name" value="DUF5677"/>
    <property type="match status" value="1"/>
</dbReference>
<reference evidence="2" key="1">
    <citation type="submission" date="2008-04" db="EMBL/GenBank/DDBJ databases">
        <title>Complete sequence of plasmid 1 of Burkholderia ambifaria MC40-6.</title>
        <authorList>
            <person name="Copeland A."/>
            <person name="Lucas S."/>
            <person name="Lapidus A."/>
            <person name="Glavina del Rio T."/>
            <person name="Dalin E."/>
            <person name="Tice H."/>
            <person name="Pitluck S."/>
            <person name="Chain P."/>
            <person name="Malfatti S."/>
            <person name="Shin M."/>
            <person name="Vergez L."/>
            <person name="Lang D."/>
            <person name="Schmutz J."/>
            <person name="Larimer F."/>
            <person name="Land M."/>
            <person name="Hauser L."/>
            <person name="Kyrpides N."/>
            <person name="Lykidis A."/>
            <person name="Ramette A."/>
            <person name="Konstantinidis K."/>
            <person name="Tiedje J."/>
            <person name="Richardson P."/>
        </authorList>
    </citation>
    <scope>NUCLEOTIDE SEQUENCE [LARGE SCALE GENOMIC DNA]</scope>
    <source>
        <strain evidence="2">MC40-6</strain>
        <plasmid evidence="2">Plasmid pBMC401</plasmid>
    </source>
</reference>